<organism evidence="5 6">
    <name type="scientific">Dictyobacter halimunensis</name>
    <dbReference type="NCBI Taxonomy" id="3026934"/>
    <lineage>
        <taxon>Bacteria</taxon>
        <taxon>Bacillati</taxon>
        <taxon>Chloroflexota</taxon>
        <taxon>Ktedonobacteria</taxon>
        <taxon>Ktedonobacterales</taxon>
        <taxon>Dictyobacteraceae</taxon>
        <taxon>Dictyobacter</taxon>
    </lineage>
</organism>
<keyword evidence="6" id="KW-1185">Reference proteome</keyword>
<dbReference type="Gene3D" id="3.40.50.1820">
    <property type="entry name" value="alpha/beta hydrolase"/>
    <property type="match status" value="1"/>
</dbReference>
<dbReference type="PROSITE" id="PS00122">
    <property type="entry name" value="CARBOXYLESTERASE_B_1"/>
    <property type="match status" value="1"/>
</dbReference>
<gene>
    <name evidence="5" type="ORF">KDH_00820</name>
</gene>
<evidence type="ECO:0000256" key="1">
    <source>
        <dbReference type="ARBA" id="ARBA00005964"/>
    </source>
</evidence>
<dbReference type="PROSITE" id="PS00941">
    <property type="entry name" value="CARBOXYLESTERASE_B_2"/>
    <property type="match status" value="1"/>
</dbReference>
<dbReference type="RefSeq" id="WP_338246685.1">
    <property type="nucleotide sequence ID" value="NZ_BSRI01000001.1"/>
</dbReference>
<feature type="domain" description="Carboxylesterase type B" evidence="4">
    <location>
        <begin position="4"/>
        <end position="457"/>
    </location>
</feature>
<dbReference type="EMBL" id="BSRI01000001">
    <property type="protein sequence ID" value="GLV53227.1"/>
    <property type="molecule type" value="Genomic_DNA"/>
</dbReference>
<dbReference type="EC" id="3.1.1.-" evidence="3"/>
<comment type="caution">
    <text evidence="5">The sequence shown here is derived from an EMBL/GenBank/DDBJ whole genome shotgun (WGS) entry which is preliminary data.</text>
</comment>
<proteinExistence type="inferred from homology"/>
<sequence length="497" mass="53707">MPVEPRVQIADGALRGRTLANGGFCFAGIPFATPPVGPLRFRPPRPVPQWTGVREAISFPPAPLQRLLPSLGPSTMQTSEDCLYLNVWTPDLSGRRPVMVWIYGGGFESGSGSPPLTDGEALMHRDIVFVAFNYRVGALGFLYLADLGGPDWAPTTNCGLLDQVAALHWVRNNIAAFGGDPNNVTVFGDSAGGFSIGALLAMPAAAGMFDKAIMQSGATSRTFSRETATGIARDLLDRLELSEPEQLLTVPAERIVEVQLEGIDTDIGARNTPGGRSYGAVVDGHVLPDLPLDVVARGGTRTIPLIVGACRDEVQLWEAMLQPTTFAPASEAALLVEMARCVGEERAAVLLQAYQNREPGASLARLRTRFLSDWIYRVPAVQCAQTQIASGGQAWNYLFAHARSPDLGAHHGADVAYTLDMLDQLTFFGSAATPQDQQVRNEMTEAWTTFARTGDPGWPMYRPEEPTVRCFGGTAPLVTEPLAEVAQLWQTFWSQQK</sequence>
<evidence type="ECO:0000313" key="5">
    <source>
        <dbReference type="EMBL" id="GLV53227.1"/>
    </source>
</evidence>
<dbReference type="SUPFAM" id="SSF53474">
    <property type="entry name" value="alpha/beta-Hydrolases"/>
    <property type="match status" value="1"/>
</dbReference>
<keyword evidence="2 3" id="KW-0378">Hydrolase</keyword>
<protein>
    <recommendedName>
        <fullName evidence="3">Carboxylic ester hydrolase</fullName>
        <ecNumber evidence="3">3.1.1.-</ecNumber>
    </recommendedName>
</protein>
<reference evidence="5 6" key="1">
    <citation type="submission" date="2023-02" db="EMBL/GenBank/DDBJ databases">
        <title>Dictyobacter halimunensis sp. nov., a new member of the class Ktedonobacteria from forest soil in a geothermal area.</title>
        <authorList>
            <person name="Rachmania M.K."/>
            <person name="Ningsih F."/>
            <person name="Sakai Y."/>
            <person name="Yabe S."/>
            <person name="Yokota A."/>
            <person name="Sjamsuridzal W."/>
        </authorList>
    </citation>
    <scope>NUCLEOTIDE SEQUENCE [LARGE SCALE GENOMIC DNA]</scope>
    <source>
        <strain evidence="5 6">S3.2.2.5</strain>
    </source>
</reference>
<dbReference type="InterPro" id="IPR002018">
    <property type="entry name" value="CarbesteraseB"/>
</dbReference>
<dbReference type="InterPro" id="IPR019826">
    <property type="entry name" value="Carboxylesterase_B_AS"/>
</dbReference>
<evidence type="ECO:0000313" key="6">
    <source>
        <dbReference type="Proteomes" id="UP001344906"/>
    </source>
</evidence>
<evidence type="ECO:0000256" key="3">
    <source>
        <dbReference type="RuleBase" id="RU361235"/>
    </source>
</evidence>
<dbReference type="Pfam" id="PF00135">
    <property type="entry name" value="COesterase"/>
    <property type="match status" value="1"/>
</dbReference>
<name>A0ABQ6FL25_9CHLR</name>
<evidence type="ECO:0000256" key="2">
    <source>
        <dbReference type="ARBA" id="ARBA00022801"/>
    </source>
</evidence>
<dbReference type="Proteomes" id="UP001344906">
    <property type="component" value="Unassembled WGS sequence"/>
</dbReference>
<evidence type="ECO:0000259" key="4">
    <source>
        <dbReference type="Pfam" id="PF00135"/>
    </source>
</evidence>
<accession>A0ABQ6FL25</accession>
<dbReference type="PANTHER" id="PTHR11559">
    <property type="entry name" value="CARBOXYLESTERASE"/>
    <property type="match status" value="1"/>
</dbReference>
<dbReference type="InterPro" id="IPR029058">
    <property type="entry name" value="AB_hydrolase_fold"/>
</dbReference>
<dbReference type="InterPro" id="IPR050309">
    <property type="entry name" value="Type-B_Carboxylest/Lipase"/>
</dbReference>
<comment type="similarity">
    <text evidence="1 3">Belongs to the type-B carboxylesterase/lipase family.</text>
</comment>
<dbReference type="InterPro" id="IPR019819">
    <property type="entry name" value="Carboxylesterase_B_CS"/>
</dbReference>